<dbReference type="PRINTS" id="PR00249">
    <property type="entry name" value="GPCRSECRETIN"/>
</dbReference>
<keyword evidence="7" id="KW-0325">Glycoprotein</keyword>
<dbReference type="InterPro" id="IPR050332">
    <property type="entry name" value="GPCR_2"/>
</dbReference>
<feature type="non-terminal residue" evidence="11">
    <location>
        <position position="1"/>
    </location>
</feature>
<evidence type="ECO:0000256" key="6">
    <source>
        <dbReference type="ARBA" id="ARBA00023170"/>
    </source>
</evidence>
<accession>A0A482X1K1</accession>
<dbReference type="Gene3D" id="4.10.1240.10">
    <property type="entry name" value="GPCR, family 2, extracellular hormone receptor domain"/>
    <property type="match status" value="1"/>
</dbReference>
<dbReference type="InterPro" id="IPR017983">
    <property type="entry name" value="GPCR_2_secretin-like_CS"/>
</dbReference>
<dbReference type="SMR" id="A0A482X1K1"/>
<comment type="caution">
    <text evidence="11">The sequence shown here is derived from an EMBL/GenBank/DDBJ whole genome shotgun (WGS) entry which is preliminary data.</text>
</comment>
<sequence>KRATRRCLEDGRWYWSDESNATWTNYTECFSKKAPYVFPTPSTLISSYLPIVKAVSQIGYSVSLITLIVAFCILATFKGLRCPRNKLHMHLFLSFMLRACTTLFKDLVTDFISSRLVISETSISETVIIHQQTEDWTSCRAVTGLWQYFLLANYCWILMEGLYLHNLIFLALFTDSSSIALYIVLGWGLPAIFVLPWIFVRAAWENTLCWTTNTNPYYLLLIRGPTTVSILINFALFINIVRVLLSKLQASICEENKKFRKWAKSTLVLVPLFGVHYAIFIGMSYVEGSEKLEIAWLFGDQLFASFQGFFVAVLYCFLNGEVRTEISKKWRRWWRSRKSSAHNPNYVENKAYGRCSTLRGCFSAIAHGKNGYNMREGDYSKRESGVGAESCVTSTVVTFPADRTSYYNNSITDSISRGAQNNRKVLTQNSDIELHSFNYK</sequence>
<dbReference type="PANTHER" id="PTHR45620">
    <property type="entry name" value="PDF RECEPTOR-LIKE PROTEIN-RELATED"/>
    <property type="match status" value="1"/>
</dbReference>
<dbReference type="InParanoid" id="A0A482X1K1"/>
<dbReference type="Gene3D" id="1.20.1070.10">
    <property type="entry name" value="Rhodopsin 7-helix transmembrane proteins"/>
    <property type="match status" value="1"/>
</dbReference>
<evidence type="ECO:0000256" key="4">
    <source>
        <dbReference type="ARBA" id="ARBA00023040"/>
    </source>
</evidence>
<dbReference type="Proteomes" id="UP000291343">
    <property type="component" value="Unassembled WGS sequence"/>
</dbReference>
<dbReference type="InterPro" id="IPR036445">
    <property type="entry name" value="GPCR_2_extracell_dom_sf"/>
</dbReference>
<dbReference type="GO" id="GO:0017046">
    <property type="term" value="F:peptide hormone binding"/>
    <property type="evidence" value="ECO:0007669"/>
    <property type="project" value="TreeGrafter"/>
</dbReference>
<dbReference type="SUPFAM" id="SSF81321">
    <property type="entry name" value="Family A G protein-coupled receptor-like"/>
    <property type="match status" value="1"/>
</dbReference>
<dbReference type="PROSITE" id="PS00650">
    <property type="entry name" value="G_PROTEIN_RECEP_F2_2"/>
    <property type="match status" value="1"/>
</dbReference>
<feature type="transmembrane region" description="Helical" evidence="9">
    <location>
        <begin position="151"/>
        <end position="172"/>
    </location>
</feature>
<feature type="transmembrane region" description="Helical" evidence="9">
    <location>
        <begin position="266"/>
        <end position="286"/>
    </location>
</feature>
<organism evidence="11 12">
    <name type="scientific">Laodelphax striatellus</name>
    <name type="common">Small brown planthopper</name>
    <name type="synonym">Delphax striatella</name>
    <dbReference type="NCBI Taxonomy" id="195883"/>
    <lineage>
        <taxon>Eukaryota</taxon>
        <taxon>Metazoa</taxon>
        <taxon>Ecdysozoa</taxon>
        <taxon>Arthropoda</taxon>
        <taxon>Hexapoda</taxon>
        <taxon>Insecta</taxon>
        <taxon>Pterygota</taxon>
        <taxon>Neoptera</taxon>
        <taxon>Paraneoptera</taxon>
        <taxon>Hemiptera</taxon>
        <taxon>Auchenorrhyncha</taxon>
        <taxon>Fulgoroidea</taxon>
        <taxon>Delphacidae</taxon>
        <taxon>Criomorphinae</taxon>
        <taxon>Laodelphax</taxon>
    </lineage>
</organism>
<comment type="subcellular location">
    <subcellularLocation>
        <location evidence="1">Membrane</location>
        <topology evidence="1">Multi-pass membrane protein</topology>
    </subcellularLocation>
</comment>
<dbReference type="InterPro" id="IPR017981">
    <property type="entry name" value="GPCR_2-like_7TM"/>
</dbReference>
<dbReference type="InterPro" id="IPR000832">
    <property type="entry name" value="GPCR_2_secretin-like"/>
</dbReference>
<evidence type="ECO:0000313" key="12">
    <source>
        <dbReference type="Proteomes" id="UP000291343"/>
    </source>
</evidence>
<dbReference type="GO" id="GO:0005886">
    <property type="term" value="C:plasma membrane"/>
    <property type="evidence" value="ECO:0007669"/>
    <property type="project" value="TreeGrafter"/>
</dbReference>
<evidence type="ECO:0000256" key="7">
    <source>
        <dbReference type="ARBA" id="ARBA00023180"/>
    </source>
</evidence>
<feature type="transmembrane region" description="Helical" evidence="9">
    <location>
        <begin position="58"/>
        <end position="77"/>
    </location>
</feature>
<feature type="transmembrane region" description="Helical" evidence="9">
    <location>
        <begin position="220"/>
        <end position="245"/>
    </location>
</feature>
<dbReference type="CDD" id="cd15273">
    <property type="entry name" value="7tmB1_NPR_B7_insect-like"/>
    <property type="match status" value="1"/>
</dbReference>
<keyword evidence="8" id="KW-0807">Transducer</keyword>
<dbReference type="EMBL" id="QKKF02019649">
    <property type="protein sequence ID" value="RZF39724.1"/>
    <property type="molecule type" value="Genomic_DNA"/>
</dbReference>
<evidence type="ECO:0000256" key="1">
    <source>
        <dbReference type="ARBA" id="ARBA00004141"/>
    </source>
</evidence>
<reference evidence="11 12" key="1">
    <citation type="journal article" date="2017" name="Gigascience">
        <title>Genome sequence of the small brown planthopper, Laodelphax striatellus.</title>
        <authorList>
            <person name="Zhu J."/>
            <person name="Jiang F."/>
            <person name="Wang X."/>
            <person name="Yang P."/>
            <person name="Bao Y."/>
            <person name="Zhao W."/>
            <person name="Wang W."/>
            <person name="Lu H."/>
            <person name="Wang Q."/>
            <person name="Cui N."/>
            <person name="Li J."/>
            <person name="Chen X."/>
            <person name="Luo L."/>
            <person name="Yu J."/>
            <person name="Kang L."/>
            <person name="Cui F."/>
        </authorList>
    </citation>
    <scope>NUCLEOTIDE SEQUENCE [LARGE SCALE GENOMIC DNA]</scope>
    <source>
        <strain evidence="11">Lst14</strain>
    </source>
</reference>
<keyword evidence="4" id="KW-0297">G-protein coupled receptor</keyword>
<dbReference type="STRING" id="195883.A0A482X1K1"/>
<dbReference type="PROSITE" id="PS50261">
    <property type="entry name" value="G_PROTEIN_RECEP_F2_4"/>
    <property type="match status" value="1"/>
</dbReference>
<feature type="domain" description="G-protein coupled receptors family 2 profile 2" evidence="10">
    <location>
        <begin position="52"/>
        <end position="319"/>
    </location>
</feature>
<gene>
    <name evidence="11" type="ORF">LSTR_LSTR011133</name>
</gene>
<keyword evidence="6" id="KW-0675">Receptor</keyword>
<keyword evidence="12" id="KW-1185">Reference proteome</keyword>
<dbReference type="GO" id="GO:0008528">
    <property type="term" value="F:G protein-coupled peptide receptor activity"/>
    <property type="evidence" value="ECO:0007669"/>
    <property type="project" value="TreeGrafter"/>
</dbReference>
<dbReference type="OrthoDB" id="16753at2759"/>
<feature type="transmembrane region" description="Helical" evidence="9">
    <location>
        <begin position="302"/>
        <end position="322"/>
    </location>
</feature>
<evidence type="ECO:0000256" key="2">
    <source>
        <dbReference type="ARBA" id="ARBA00022692"/>
    </source>
</evidence>
<protein>
    <recommendedName>
        <fullName evidence="10">G-protein coupled receptors family 2 profile 2 domain-containing protein</fullName>
    </recommendedName>
</protein>
<evidence type="ECO:0000256" key="8">
    <source>
        <dbReference type="ARBA" id="ARBA00023224"/>
    </source>
</evidence>
<evidence type="ECO:0000256" key="9">
    <source>
        <dbReference type="SAM" id="Phobius"/>
    </source>
</evidence>
<feature type="transmembrane region" description="Helical" evidence="9">
    <location>
        <begin position="179"/>
        <end position="200"/>
    </location>
</feature>
<proteinExistence type="predicted"/>
<evidence type="ECO:0000256" key="5">
    <source>
        <dbReference type="ARBA" id="ARBA00023136"/>
    </source>
</evidence>
<keyword evidence="2 9" id="KW-0812">Transmembrane</keyword>
<evidence type="ECO:0000256" key="3">
    <source>
        <dbReference type="ARBA" id="ARBA00022989"/>
    </source>
</evidence>
<keyword evidence="5 9" id="KW-0472">Membrane</keyword>
<dbReference type="Pfam" id="PF00002">
    <property type="entry name" value="7tm_2"/>
    <property type="match status" value="1"/>
</dbReference>
<name>A0A482X1K1_LAOST</name>
<dbReference type="AlphaFoldDB" id="A0A482X1K1"/>
<dbReference type="GO" id="GO:0007166">
    <property type="term" value="P:cell surface receptor signaling pathway"/>
    <property type="evidence" value="ECO:0007669"/>
    <property type="project" value="InterPro"/>
</dbReference>
<dbReference type="GO" id="GO:0007188">
    <property type="term" value="P:adenylate cyclase-modulating G protein-coupled receptor signaling pathway"/>
    <property type="evidence" value="ECO:0007669"/>
    <property type="project" value="TreeGrafter"/>
</dbReference>
<dbReference type="PANTHER" id="PTHR45620:SF1">
    <property type="entry name" value="G-PROTEIN COUPLED RECEPTORS FAMILY 2 PROFILE 2 DOMAIN-CONTAINING PROTEIN"/>
    <property type="match status" value="1"/>
</dbReference>
<evidence type="ECO:0000313" key="11">
    <source>
        <dbReference type="EMBL" id="RZF39724.1"/>
    </source>
</evidence>
<evidence type="ECO:0000259" key="10">
    <source>
        <dbReference type="PROSITE" id="PS50261"/>
    </source>
</evidence>
<keyword evidence="3 9" id="KW-1133">Transmembrane helix</keyword>